<organism evidence="1 2">
    <name type="scientific">Vespula germanica</name>
    <name type="common">German yellow jacket</name>
    <name type="synonym">Paravespula germanica</name>
    <dbReference type="NCBI Taxonomy" id="30212"/>
    <lineage>
        <taxon>Eukaryota</taxon>
        <taxon>Metazoa</taxon>
        <taxon>Ecdysozoa</taxon>
        <taxon>Arthropoda</taxon>
        <taxon>Hexapoda</taxon>
        <taxon>Insecta</taxon>
        <taxon>Pterygota</taxon>
        <taxon>Neoptera</taxon>
        <taxon>Endopterygota</taxon>
        <taxon>Hymenoptera</taxon>
        <taxon>Apocrita</taxon>
        <taxon>Aculeata</taxon>
        <taxon>Vespoidea</taxon>
        <taxon>Vespidae</taxon>
        <taxon>Vespinae</taxon>
        <taxon>Vespula</taxon>
    </lineage>
</organism>
<comment type="caution">
    <text evidence="1">The sequence shown here is derived from an EMBL/GenBank/DDBJ whole genome shotgun (WGS) entry which is preliminary data.</text>
</comment>
<keyword evidence="2" id="KW-1185">Reference proteome</keyword>
<name>A0A834KNF1_VESGE</name>
<evidence type="ECO:0000313" key="1">
    <source>
        <dbReference type="EMBL" id="KAF7409868.1"/>
    </source>
</evidence>
<sequence length="131" mass="14420">MASKPPSEIARCPSDFINVSSESHIPQSAFRGNLRAQRVYSEGGLRLGSQKTKNSSSIRQVDRFGDEAEVTARQCVEIYDCHCVLSASGSYSVECNRQTVDTLGSQERRDETPRTRVVDQGATPRAVLTLL</sequence>
<dbReference type="Proteomes" id="UP000617340">
    <property type="component" value="Unassembled WGS sequence"/>
</dbReference>
<dbReference type="AlphaFoldDB" id="A0A834KNF1"/>
<reference evidence="1" key="1">
    <citation type="journal article" date="2020" name="G3 (Bethesda)">
        <title>High-Quality Assemblies for Three Invasive Social Wasps from the &lt;i&gt;Vespula&lt;/i&gt; Genus.</title>
        <authorList>
            <person name="Harrop T.W.R."/>
            <person name="Guhlin J."/>
            <person name="McLaughlin G.M."/>
            <person name="Permina E."/>
            <person name="Stockwell P."/>
            <person name="Gilligan J."/>
            <person name="Le Lec M.F."/>
            <person name="Gruber M.A.M."/>
            <person name="Quinn O."/>
            <person name="Lovegrove M."/>
            <person name="Duncan E.J."/>
            <person name="Remnant E.J."/>
            <person name="Van Eeckhoven J."/>
            <person name="Graham B."/>
            <person name="Knapp R.A."/>
            <person name="Langford K.W."/>
            <person name="Kronenberg Z."/>
            <person name="Press M.O."/>
            <person name="Eacker S.M."/>
            <person name="Wilson-Rankin E.E."/>
            <person name="Purcell J."/>
            <person name="Lester P.J."/>
            <person name="Dearden P.K."/>
        </authorList>
    </citation>
    <scope>NUCLEOTIDE SEQUENCE</scope>
    <source>
        <strain evidence="1">Linc-1</strain>
    </source>
</reference>
<accession>A0A834KNF1</accession>
<proteinExistence type="predicted"/>
<gene>
    <name evidence="1" type="ORF">HZH68_004249</name>
</gene>
<evidence type="ECO:0000313" key="2">
    <source>
        <dbReference type="Proteomes" id="UP000617340"/>
    </source>
</evidence>
<dbReference type="EMBL" id="JACSDZ010000003">
    <property type="protein sequence ID" value="KAF7409868.1"/>
    <property type="molecule type" value="Genomic_DNA"/>
</dbReference>
<protein>
    <submittedName>
        <fullName evidence="1">Uncharacterized protein</fullName>
    </submittedName>
</protein>